<feature type="binding site" evidence="16">
    <location>
        <position position="136"/>
    </location>
    <ligand>
        <name>substrate</name>
    </ligand>
</feature>
<keyword evidence="11 16" id="KW-0460">Magnesium</keyword>
<dbReference type="InterPro" id="IPR004429">
    <property type="entry name" value="Isopropylmalate_DH"/>
</dbReference>
<dbReference type="EMBL" id="PZZP01000001">
    <property type="protein sequence ID" value="PTM58135.1"/>
    <property type="molecule type" value="Genomic_DNA"/>
</dbReference>
<dbReference type="InterPro" id="IPR019818">
    <property type="entry name" value="IsoCit/isopropylmalate_DH_CS"/>
</dbReference>
<evidence type="ECO:0000256" key="5">
    <source>
        <dbReference type="ARBA" id="ARBA00008319"/>
    </source>
</evidence>
<dbReference type="SUPFAM" id="SSF53659">
    <property type="entry name" value="Isocitrate/Isopropylmalate dehydrogenase-like"/>
    <property type="match status" value="1"/>
</dbReference>
<dbReference type="PANTHER" id="PTHR42979">
    <property type="entry name" value="3-ISOPROPYLMALATE DEHYDROGENASE"/>
    <property type="match status" value="1"/>
</dbReference>
<evidence type="ECO:0000256" key="4">
    <source>
        <dbReference type="ARBA" id="ARBA00004762"/>
    </source>
</evidence>
<feature type="binding site" evidence="16">
    <location>
        <position position="108"/>
    </location>
    <ligand>
        <name>substrate</name>
    </ligand>
</feature>
<comment type="pathway">
    <text evidence="4 16 17">Amino-acid biosynthesis; L-leucine biosynthesis; L-leucine from 3-methyl-2-oxobutanoate: step 3/4.</text>
</comment>
<dbReference type="GO" id="GO:0009098">
    <property type="term" value="P:L-leucine biosynthetic process"/>
    <property type="evidence" value="ECO:0007669"/>
    <property type="project" value="UniProtKB-UniRule"/>
</dbReference>
<gene>
    <name evidence="16" type="primary">leuB</name>
    <name evidence="19" type="ORF">C8J48_0711</name>
</gene>
<evidence type="ECO:0000256" key="17">
    <source>
        <dbReference type="RuleBase" id="RU004445"/>
    </source>
</evidence>
<evidence type="ECO:0000256" key="9">
    <source>
        <dbReference type="ARBA" id="ARBA00022605"/>
    </source>
</evidence>
<comment type="cofactor">
    <cofactor evidence="16 17">
        <name>Mg(2+)</name>
        <dbReference type="ChEBI" id="CHEBI:18420"/>
    </cofactor>
    <cofactor evidence="16 17">
        <name>Mn(2+)</name>
        <dbReference type="ChEBI" id="CHEBI:29035"/>
    </cofactor>
    <text evidence="16 17">Binds 1 Mg(2+) or Mn(2+) ion per subunit.</text>
</comment>
<protein>
    <recommendedName>
        <fullName evidence="16">3-isopropylmalate dehydrogenase</fullName>
        <ecNumber evidence="16">1.1.1.85</ecNumber>
    </recommendedName>
    <alternativeName>
        <fullName evidence="16">3-IPM-DH</fullName>
    </alternativeName>
    <alternativeName>
        <fullName evidence="16">Beta-IPM dehydrogenase</fullName>
        <shortName evidence="16">IMDH</shortName>
    </alternativeName>
</protein>
<keyword evidence="10 16" id="KW-0479">Metal-binding</keyword>
<keyword evidence="8 16" id="KW-0963">Cytoplasm</keyword>
<dbReference type="InterPro" id="IPR024084">
    <property type="entry name" value="IsoPropMal-DH-like_dom"/>
</dbReference>
<evidence type="ECO:0000313" key="19">
    <source>
        <dbReference type="EMBL" id="PTM58135.1"/>
    </source>
</evidence>
<feature type="binding site" evidence="16">
    <location>
        <position position="224"/>
    </location>
    <ligand>
        <name>substrate</name>
    </ligand>
</feature>
<dbReference type="NCBIfam" id="TIGR00169">
    <property type="entry name" value="leuB"/>
    <property type="match status" value="1"/>
</dbReference>
<comment type="caution">
    <text evidence="19">The sequence shown here is derived from an EMBL/GenBank/DDBJ whole genome shotgun (WGS) entry which is preliminary data.</text>
</comment>
<evidence type="ECO:0000256" key="14">
    <source>
        <dbReference type="ARBA" id="ARBA00023304"/>
    </source>
</evidence>
<feature type="site" description="Important for catalysis" evidence="16">
    <location>
        <position position="192"/>
    </location>
</feature>
<feature type="domain" description="Isopropylmalate dehydrogenase-like" evidence="18">
    <location>
        <begin position="6"/>
        <end position="353"/>
    </location>
</feature>
<accession>A0A2T4Z8F2</accession>
<keyword evidence="9 16" id="KW-0028">Amino-acid biosynthesis</keyword>
<comment type="subunit">
    <text evidence="6 16 17">Homodimer.</text>
</comment>
<comment type="function">
    <text evidence="15 16 17">Catalyzes the oxidation of 3-carboxy-2-hydroxy-4-methylpentanoate (3-isopropylmalate) to 3-carboxy-4-methyl-2-oxopentanoate. The product decarboxylates to 4-methyl-2 oxopentanoate.</text>
</comment>
<dbReference type="GO" id="GO:0005829">
    <property type="term" value="C:cytosol"/>
    <property type="evidence" value="ECO:0007669"/>
    <property type="project" value="TreeGrafter"/>
</dbReference>
<dbReference type="AlphaFoldDB" id="A0A2T4Z8F2"/>
<evidence type="ECO:0000256" key="16">
    <source>
        <dbReference type="HAMAP-Rule" id="MF_01033"/>
    </source>
</evidence>
<dbReference type="GO" id="GO:0051287">
    <property type="term" value="F:NAD binding"/>
    <property type="evidence" value="ECO:0007669"/>
    <property type="project" value="InterPro"/>
</dbReference>
<dbReference type="GO" id="GO:0003862">
    <property type="term" value="F:3-isopropylmalate dehydrogenase activity"/>
    <property type="evidence" value="ECO:0007669"/>
    <property type="project" value="UniProtKB-UniRule"/>
</dbReference>
<dbReference type="FunFam" id="3.40.718.10:FF:000028">
    <property type="entry name" value="3-isopropylmalate dehydrogenase"/>
    <property type="match status" value="1"/>
</dbReference>
<dbReference type="RefSeq" id="WP_107724981.1">
    <property type="nucleotide sequence ID" value="NZ_PZZP01000001.1"/>
</dbReference>
<evidence type="ECO:0000256" key="3">
    <source>
        <dbReference type="ARBA" id="ARBA00004496"/>
    </source>
</evidence>
<feature type="binding site" evidence="16">
    <location>
        <position position="224"/>
    </location>
    <ligand>
        <name>Mg(2+)</name>
        <dbReference type="ChEBI" id="CHEBI:18420"/>
    </ligand>
</feature>
<keyword evidence="12 16" id="KW-0560">Oxidoreductase</keyword>
<dbReference type="Proteomes" id="UP000241639">
    <property type="component" value="Unassembled WGS sequence"/>
</dbReference>
<evidence type="ECO:0000259" key="18">
    <source>
        <dbReference type="SMART" id="SM01329"/>
    </source>
</evidence>
<comment type="catalytic activity">
    <reaction evidence="1 16 17">
        <text>(2R,3S)-3-isopropylmalate + NAD(+) = 4-methyl-2-oxopentanoate + CO2 + NADH</text>
        <dbReference type="Rhea" id="RHEA:32271"/>
        <dbReference type="ChEBI" id="CHEBI:16526"/>
        <dbReference type="ChEBI" id="CHEBI:17865"/>
        <dbReference type="ChEBI" id="CHEBI:35121"/>
        <dbReference type="ChEBI" id="CHEBI:57540"/>
        <dbReference type="ChEBI" id="CHEBI:57945"/>
        <dbReference type="EC" id="1.1.1.85"/>
    </reaction>
</comment>
<evidence type="ECO:0000256" key="12">
    <source>
        <dbReference type="ARBA" id="ARBA00023002"/>
    </source>
</evidence>
<dbReference type="Gene3D" id="3.40.718.10">
    <property type="entry name" value="Isopropylmalate Dehydrogenase"/>
    <property type="match status" value="1"/>
</dbReference>
<evidence type="ECO:0000256" key="1">
    <source>
        <dbReference type="ARBA" id="ARBA00000624"/>
    </source>
</evidence>
<keyword evidence="16" id="KW-0464">Manganese</keyword>
<dbReference type="OrthoDB" id="9806254at2"/>
<dbReference type="UniPathway" id="UPA00048">
    <property type="reaction ID" value="UER00072"/>
</dbReference>
<comment type="similarity">
    <text evidence="5 16">Belongs to the isocitrate and isopropylmalate dehydrogenases family. LeuB type 1 subfamily.</text>
</comment>
<evidence type="ECO:0000256" key="8">
    <source>
        <dbReference type="ARBA" id="ARBA00022490"/>
    </source>
</evidence>
<evidence type="ECO:0000256" key="10">
    <source>
        <dbReference type="ARBA" id="ARBA00022723"/>
    </source>
</evidence>
<feature type="binding site" evidence="16">
    <location>
        <position position="98"/>
    </location>
    <ligand>
        <name>substrate</name>
    </ligand>
</feature>
<evidence type="ECO:0000256" key="15">
    <source>
        <dbReference type="ARBA" id="ARBA00023577"/>
    </source>
</evidence>
<feature type="site" description="Important for catalysis" evidence="16">
    <location>
        <position position="143"/>
    </location>
</feature>
<evidence type="ECO:0000313" key="20">
    <source>
        <dbReference type="Proteomes" id="UP000241639"/>
    </source>
</evidence>
<keyword evidence="7 16" id="KW-0432">Leucine biosynthesis</keyword>
<reference evidence="19 20" key="1">
    <citation type="submission" date="2018-04" db="EMBL/GenBank/DDBJ databases">
        <title>Genomic Encyclopedia of Archaeal and Bacterial Type Strains, Phase II (KMG-II): from individual species to whole genera.</title>
        <authorList>
            <person name="Goeker M."/>
        </authorList>
    </citation>
    <scope>NUCLEOTIDE SEQUENCE [LARGE SCALE GENOMIC DNA]</scope>
    <source>
        <strain evidence="19 20">DSM 45169</strain>
    </source>
</reference>
<dbReference type="PANTHER" id="PTHR42979:SF1">
    <property type="entry name" value="3-ISOPROPYLMALATE DEHYDROGENASE"/>
    <property type="match status" value="1"/>
</dbReference>
<evidence type="ECO:0000256" key="13">
    <source>
        <dbReference type="ARBA" id="ARBA00023027"/>
    </source>
</evidence>
<evidence type="ECO:0000256" key="11">
    <source>
        <dbReference type="ARBA" id="ARBA00022842"/>
    </source>
</evidence>
<dbReference type="HAMAP" id="MF_01033">
    <property type="entry name" value="LeuB_type1"/>
    <property type="match status" value="1"/>
</dbReference>
<evidence type="ECO:0000256" key="7">
    <source>
        <dbReference type="ARBA" id="ARBA00022430"/>
    </source>
</evidence>
<evidence type="ECO:0000256" key="6">
    <source>
        <dbReference type="ARBA" id="ARBA00011738"/>
    </source>
</evidence>
<evidence type="ECO:0000256" key="2">
    <source>
        <dbReference type="ARBA" id="ARBA00001936"/>
    </source>
</evidence>
<feature type="binding site" evidence="16">
    <location>
        <begin position="282"/>
        <end position="294"/>
    </location>
    <ligand>
        <name>NAD(+)</name>
        <dbReference type="ChEBI" id="CHEBI:57540"/>
    </ligand>
</feature>
<keyword evidence="20" id="KW-1185">Reference proteome</keyword>
<dbReference type="EC" id="1.1.1.85" evidence="16"/>
<dbReference type="Pfam" id="PF00180">
    <property type="entry name" value="Iso_dh"/>
    <property type="match status" value="1"/>
</dbReference>
<dbReference type="GO" id="GO:0000287">
    <property type="term" value="F:magnesium ion binding"/>
    <property type="evidence" value="ECO:0007669"/>
    <property type="project" value="InterPro"/>
</dbReference>
<keyword evidence="14 16" id="KW-0100">Branched-chain amino acid biosynthesis</keyword>
<comment type="subcellular location">
    <subcellularLocation>
        <location evidence="3 16">Cytoplasm</location>
    </subcellularLocation>
</comment>
<dbReference type="SMART" id="SM01329">
    <property type="entry name" value="Iso_dh"/>
    <property type="match status" value="1"/>
</dbReference>
<dbReference type="PROSITE" id="PS00470">
    <property type="entry name" value="IDH_IMDH"/>
    <property type="match status" value="1"/>
</dbReference>
<keyword evidence="13 16" id="KW-0520">NAD</keyword>
<name>A0A2T4Z8F2_9BACL</name>
<sequence>MATDKHIAVLPGDGIGPEIVDEGVKVIKAVGDRFNYNFHFSFNLVGGCAIDELQQPLPEDTLKQCRKADAVLLGAVGGPRWDRNPAHLRPENALLGLRKELGLYANLRPAILYPGLEGSSSLKAEVLKGVDLLVVRELTGGLYFGDKSTEQTDTGLKATDTLVYHEHEIERIVHRAFQLAQGRKKHVTSVDKANVLESSRLWRSVVERIAKEYPDIEVEHMLVDNCAMQMVRRPADFDVIVTENLFGDILSDEAAILTGSIGMLPSASLGEGTFGLYEPVHGSAPDIAGQGLANPVATILSVAMMFRHSFENEEVATIIERAVESVLASGARTADVAAAGESALSSKEMGDRIVEAILHQADSTASMGTR</sequence>
<organism evidence="19 20">
    <name type="scientific">Desmospora activa DSM 45169</name>
    <dbReference type="NCBI Taxonomy" id="1121389"/>
    <lineage>
        <taxon>Bacteria</taxon>
        <taxon>Bacillati</taxon>
        <taxon>Bacillota</taxon>
        <taxon>Bacilli</taxon>
        <taxon>Bacillales</taxon>
        <taxon>Thermoactinomycetaceae</taxon>
        <taxon>Desmospora</taxon>
    </lineage>
</organism>
<comment type="cofactor">
    <cofactor evidence="2">
        <name>Mn(2+)</name>
        <dbReference type="ChEBI" id="CHEBI:29035"/>
    </cofactor>
</comment>
<feature type="binding site" evidence="16">
    <location>
        <begin position="78"/>
        <end position="91"/>
    </location>
    <ligand>
        <name>NAD(+)</name>
        <dbReference type="ChEBI" id="CHEBI:57540"/>
    </ligand>
</feature>
<feature type="binding site" evidence="16">
    <location>
        <position position="248"/>
    </location>
    <ligand>
        <name>Mg(2+)</name>
        <dbReference type="ChEBI" id="CHEBI:18420"/>
    </ligand>
</feature>
<feature type="binding site" evidence="16">
    <location>
        <position position="252"/>
    </location>
    <ligand>
        <name>Mg(2+)</name>
        <dbReference type="ChEBI" id="CHEBI:18420"/>
    </ligand>
</feature>
<proteinExistence type="inferred from homology"/>